<keyword evidence="2" id="KW-1185">Reference proteome</keyword>
<proteinExistence type="predicted"/>
<dbReference type="Proteomes" id="UP001519287">
    <property type="component" value="Unassembled WGS sequence"/>
</dbReference>
<comment type="caution">
    <text evidence="1">The sequence shown here is derived from an EMBL/GenBank/DDBJ whole genome shotgun (WGS) entry which is preliminary data.</text>
</comment>
<dbReference type="RefSeq" id="WP_209969013.1">
    <property type="nucleotide sequence ID" value="NZ_JAGGLB010000001.1"/>
</dbReference>
<organism evidence="1 2">
    <name type="scientific">Paenibacillus eucommiae</name>
    <dbReference type="NCBI Taxonomy" id="1355755"/>
    <lineage>
        <taxon>Bacteria</taxon>
        <taxon>Bacillati</taxon>
        <taxon>Bacillota</taxon>
        <taxon>Bacilli</taxon>
        <taxon>Bacillales</taxon>
        <taxon>Paenibacillaceae</taxon>
        <taxon>Paenibacillus</taxon>
    </lineage>
</organism>
<reference evidence="1 2" key="1">
    <citation type="submission" date="2021-03" db="EMBL/GenBank/DDBJ databases">
        <title>Genomic Encyclopedia of Type Strains, Phase IV (KMG-IV): sequencing the most valuable type-strain genomes for metagenomic binning, comparative biology and taxonomic classification.</title>
        <authorList>
            <person name="Goeker M."/>
        </authorList>
    </citation>
    <scope>NUCLEOTIDE SEQUENCE [LARGE SCALE GENOMIC DNA]</scope>
    <source>
        <strain evidence="1 2">DSM 26048</strain>
    </source>
</reference>
<evidence type="ECO:0000313" key="2">
    <source>
        <dbReference type="Proteomes" id="UP001519287"/>
    </source>
</evidence>
<name>A0ABS4IP65_9BACL</name>
<protein>
    <submittedName>
        <fullName evidence="1">Uncharacterized protein</fullName>
    </submittedName>
</protein>
<sequence>MIKKLDETSAELFKTWLHDSESTILDVEGKRYLIQPLQNIVQEEIESDPELKQLILQAKKDIANGNVFSTEDILEAIENGDI</sequence>
<accession>A0ABS4IP65</accession>
<dbReference type="EMBL" id="JAGGLB010000001">
    <property type="protein sequence ID" value="MBP1988721.1"/>
    <property type="molecule type" value="Genomic_DNA"/>
</dbReference>
<evidence type="ECO:0000313" key="1">
    <source>
        <dbReference type="EMBL" id="MBP1988721.1"/>
    </source>
</evidence>
<gene>
    <name evidence="1" type="ORF">J2Z66_000316</name>
</gene>